<keyword evidence="5" id="KW-0966">Cell projection</keyword>
<name>A0A917EU87_9BACI</name>
<evidence type="ECO:0000256" key="2">
    <source>
        <dbReference type="ARBA" id="ARBA00022795"/>
    </source>
</evidence>
<comment type="caution">
    <text evidence="5">The sequence shown here is derived from an EMBL/GenBank/DDBJ whole genome shotgun (WGS) entry which is preliminary data.</text>
</comment>
<dbReference type="Proteomes" id="UP000605259">
    <property type="component" value="Unassembled WGS sequence"/>
</dbReference>
<dbReference type="Gene3D" id="2.30.290.10">
    <property type="entry name" value="BH3618-like"/>
    <property type="match status" value="1"/>
</dbReference>
<dbReference type="AlphaFoldDB" id="A0A917EU87"/>
<evidence type="ECO:0000313" key="5">
    <source>
        <dbReference type="EMBL" id="GGE84910.1"/>
    </source>
</evidence>
<keyword evidence="4" id="KW-0143">Chaperone</keyword>
<organism evidence="5 6">
    <name type="scientific">Priestia taiwanensis</name>
    <dbReference type="NCBI Taxonomy" id="1347902"/>
    <lineage>
        <taxon>Bacteria</taxon>
        <taxon>Bacillati</taxon>
        <taxon>Bacillota</taxon>
        <taxon>Bacilli</taxon>
        <taxon>Bacillales</taxon>
        <taxon>Bacillaceae</taxon>
        <taxon>Priestia</taxon>
    </lineage>
</organism>
<keyword evidence="5" id="KW-0282">Flagellum</keyword>
<keyword evidence="5" id="KW-0969">Cilium</keyword>
<comment type="subunit">
    <text evidence="4">Interacts with translational regulator CsrA and flagellin(s).</text>
</comment>
<dbReference type="PANTHER" id="PTHR39190:SF1">
    <property type="entry name" value="FLAGELLAR ASSEMBLY FACTOR FLIW"/>
    <property type="match status" value="1"/>
</dbReference>
<evidence type="ECO:0000256" key="1">
    <source>
        <dbReference type="ARBA" id="ARBA00022490"/>
    </source>
</evidence>
<dbReference type="GO" id="GO:0006417">
    <property type="term" value="P:regulation of translation"/>
    <property type="evidence" value="ECO:0007669"/>
    <property type="project" value="UniProtKB-KW"/>
</dbReference>
<keyword evidence="6" id="KW-1185">Reference proteome</keyword>
<keyword evidence="2 4" id="KW-1005">Bacterial flagellum biogenesis</keyword>
<evidence type="ECO:0000256" key="3">
    <source>
        <dbReference type="ARBA" id="ARBA00022845"/>
    </source>
</evidence>
<comment type="function">
    <text evidence="4">Acts as an anti-CsrA protein, binds CsrA and prevents it from repressing translation of its target genes, one of which is flagellin. Binds to flagellin and participates in the assembly of the flagellum.</text>
</comment>
<dbReference type="Pfam" id="PF02623">
    <property type="entry name" value="FliW"/>
    <property type="match status" value="1"/>
</dbReference>
<keyword evidence="1 4" id="KW-0963">Cytoplasm</keyword>
<accession>A0A917EU87</accession>
<dbReference type="EMBL" id="BMFK01000009">
    <property type="protein sequence ID" value="GGE84910.1"/>
    <property type="molecule type" value="Genomic_DNA"/>
</dbReference>
<dbReference type="NCBIfam" id="NF009793">
    <property type="entry name" value="PRK13285.1-1"/>
    <property type="match status" value="1"/>
</dbReference>
<dbReference type="InterPro" id="IPR024046">
    <property type="entry name" value="Flagellar_assmbl_FliW_dom_sf"/>
</dbReference>
<dbReference type="RefSeq" id="WP_188390093.1">
    <property type="nucleotide sequence ID" value="NZ_BMFK01000009.1"/>
</dbReference>
<reference evidence="5" key="1">
    <citation type="journal article" date="2014" name="Int. J. Syst. Evol. Microbiol.">
        <title>Complete genome sequence of Corynebacterium casei LMG S-19264T (=DSM 44701T), isolated from a smear-ripened cheese.</title>
        <authorList>
            <consortium name="US DOE Joint Genome Institute (JGI-PGF)"/>
            <person name="Walter F."/>
            <person name="Albersmeier A."/>
            <person name="Kalinowski J."/>
            <person name="Ruckert C."/>
        </authorList>
    </citation>
    <scope>NUCLEOTIDE SEQUENCE</scope>
    <source>
        <strain evidence="5">CGMCC 1.12698</strain>
    </source>
</reference>
<dbReference type="GO" id="GO:0044780">
    <property type="term" value="P:bacterial-type flagellum assembly"/>
    <property type="evidence" value="ECO:0007669"/>
    <property type="project" value="UniProtKB-UniRule"/>
</dbReference>
<gene>
    <name evidence="4 5" type="primary">fliW</name>
    <name evidence="5" type="ORF">GCM10007140_38030</name>
</gene>
<dbReference type="GO" id="GO:0005737">
    <property type="term" value="C:cytoplasm"/>
    <property type="evidence" value="ECO:0007669"/>
    <property type="project" value="UniProtKB-SubCell"/>
</dbReference>
<sequence length="148" mass="16749">MNIQTKYNGEVIIGETDIIAFEKGIPAFEEEKEFIILPLGEGVPYYAMQSIKTPSLAFVIADVFSLFPTYDIELSQHEVEELKIQHPTDIKVFTILTIHEPFEKSTANLQAPIIVNTKEREGKQVVLSNVPYTLKHSIAEVLCEKQEV</sequence>
<proteinExistence type="inferred from homology"/>
<dbReference type="SUPFAM" id="SSF141457">
    <property type="entry name" value="BH3618-like"/>
    <property type="match status" value="1"/>
</dbReference>
<comment type="subcellular location">
    <subcellularLocation>
        <location evidence="4">Cytoplasm</location>
    </subcellularLocation>
</comment>
<evidence type="ECO:0000256" key="4">
    <source>
        <dbReference type="HAMAP-Rule" id="MF_01185"/>
    </source>
</evidence>
<keyword evidence="3 4" id="KW-0810">Translation regulation</keyword>
<protein>
    <recommendedName>
        <fullName evidence="4">Flagellar assembly factor FliW</fullName>
    </recommendedName>
</protein>
<reference evidence="5" key="2">
    <citation type="submission" date="2020-09" db="EMBL/GenBank/DDBJ databases">
        <authorList>
            <person name="Sun Q."/>
            <person name="Zhou Y."/>
        </authorList>
    </citation>
    <scope>NUCLEOTIDE SEQUENCE</scope>
    <source>
        <strain evidence="5">CGMCC 1.12698</strain>
    </source>
</reference>
<comment type="similarity">
    <text evidence="4">Belongs to the FliW family.</text>
</comment>
<dbReference type="PANTHER" id="PTHR39190">
    <property type="entry name" value="FLAGELLAR ASSEMBLY FACTOR FLIW"/>
    <property type="match status" value="1"/>
</dbReference>
<dbReference type="InterPro" id="IPR003775">
    <property type="entry name" value="Flagellar_assembly_factor_FliW"/>
</dbReference>
<evidence type="ECO:0000313" key="6">
    <source>
        <dbReference type="Proteomes" id="UP000605259"/>
    </source>
</evidence>
<dbReference type="HAMAP" id="MF_01185">
    <property type="entry name" value="FliW"/>
    <property type="match status" value="1"/>
</dbReference>